<evidence type="ECO:0000313" key="1">
    <source>
        <dbReference type="EMBL" id="ALL65126.1"/>
    </source>
</evidence>
<evidence type="ECO:0000313" key="2">
    <source>
        <dbReference type="Proteomes" id="UP000019146"/>
    </source>
</evidence>
<name>A0A0P0RAD5_9BURK</name>
<gene>
    <name evidence="1" type="ORF">K788_0007970</name>
</gene>
<protein>
    <submittedName>
        <fullName evidence="1">Uncharacterized protein</fullName>
    </submittedName>
</protein>
<reference evidence="1 2" key="1">
    <citation type="journal article" date="2014" name="Genome Announc.">
        <title>Draft Genome Sequence of the Haloacid-Degrading Burkholderia caribensis Strain MBA4.</title>
        <authorList>
            <person name="Pan Y."/>
            <person name="Kong K.F."/>
            <person name="Tsang J.S."/>
        </authorList>
    </citation>
    <scope>NUCLEOTIDE SEQUENCE [LARGE SCALE GENOMIC DNA]</scope>
    <source>
        <strain evidence="1 2">MBA4</strain>
    </source>
</reference>
<dbReference type="EMBL" id="CP012746">
    <property type="protein sequence ID" value="ALL65126.1"/>
    <property type="molecule type" value="Genomic_DNA"/>
</dbReference>
<sequence length="40" mass="4302">MIIRSSQRYCDTASVSLHPSSLVFRQAAVALFASAATLCE</sequence>
<dbReference type="KEGG" id="bcai:K788_0007970"/>
<dbReference type="Proteomes" id="UP000019146">
    <property type="component" value="Chromosome 1"/>
</dbReference>
<dbReference type="AlphaFoldDB" id="A0A0P0RAD5"/>
<proteinExistence type="predicted"/>
<organism evidence="1 2">
    <name type="scientific">Paraburkholderia caribensis MBA4</name>
    <dbReference type="NCBI Taxonomy" id="1323664"/>
    <lineage>
        <taxon>Bacteria</taxon>
        <taxon>Pseudomonadati</taxon>
        <taxon>Pseudomonadota</taxon>
        <taxon>Betaproteobacteria</taxon>
        <taxon>Burkholderiales</taxon>
        <taxon>Burkholderiaceae</taxon>
        <taxon>Paraburkholderia</taxon>
    </lineage>
</organism>
<accession>A0A0P0RAD5</accession>